<comment type="caution">
    <text evidence="2">The sequence shown here is derived from an EMBL/GenBank/DDBJ whole genome shotgun (WGS) entry which is preliminary data.</text>
</comment>
<feature type="compositionally biased region" description="Low complexity" evidence="1">
    <location>
        <begin position="126"/>
        <end position="139"/>
    </location>
</feature>
<sequence length="210" mass="23888">MRAIVNISRSCNTFCRQTPRTRQPPLASAPNSPLLFSHLSPHSTPGYMARWAHIPATRPPPRAAVSFPCSRHLITRPPPPVADPRSAARQVWGRQVVAYLIDLHATRLFHRWTILVFPSSRRTSTRASLLRTSSSRQTQKAGSPLPLSRFAHVSLPPHPVPLTHGHRHPRRSRASLSLSLSRRPDMRYTSVRWWLEKGRRSFRPSRHGKV</sequence>
<name>A0ABR1KGI0_9PEZI</name>
<feature type="compositionally biased region" description="Basic residues" evidence="1">
    <location>
        <begin position="164"/>
        <end position="173"/>
    </location>
</feature>
<proteinExistence type="predicted"/>
<feature type="region of interest" description="Disordered" evidence="1">
    <location>
        <begin position="126"/>
        <end position="178"/>
    </location>
</feature>
<reference evidence="2 3" key="1">
    <citation type="submission" date="2024-04" db="EMBL/GenBank/DDBJ databases">
        <title>Phyllosticta paracitricarpa is synonymous to the EU quarantine fungus P. citricarpa based on phylogenomic analyses.</title>
        <authorList>
            <consortium name="Lawrence Berkeley National Laboratory"/>
            <person name="Van Ingen-Buijs V.A."/>
            <person name="Van Westerhoven A.C."/>
            <person name="Haridas S."/>
            <person name="Skiadas P."/>
            <person name="Martin F."/>
            <person name="Groenewald J.Z."/>
            <person name="Crous P.W."/>
            <person name="Seidl M.F."/>
        </authorList>
    </citation>
    <scope>NUCLEOTIDE SEQUENCE [LARGE SCALE GENOMIC DNA]</scope>
    <source>
        <strain evidence="2 3">CBS 123371</strain>
    </source>
</reference>
<evidence type="ECO:0000313" key="2">
    <source>
        <dbReference type="EMBL" id="KAK7514552.1"/>
    </source>
</evidence>
<protein>
    <submittedName>
        <fullName evidence="2">Uncharacterized protein</fullName>
    </submittedName>
</protein>
<evidence type="ECO:0000313" key="3">
    <source>
        <dbReference type="Proteomes" id="UP001363622"/>
    </source>
</evidence>
<dbReference type="EMBL" id="JBBPHU010000008">
    <property type="protein sequence ID" value="KAK7514552.1"/>
    <property type="molecule type" value="Genomic_DNA"/>
</dbReference>
<organism evidence="2 3">
    <name type="scientific">Phyllosticta citriasiana</name>
    <dbReference type="NCBI Taxonomy" id="595635"/>
    <lineage>
        <taxon>Eukaryota</taxon>
        <taxon>Fungi</taxon>
        <taxon>Dikarya</taxon>
        <taxon>Ascomycota</taxon>
        <taxon>Pezizomycotina</taxon>
        <taxon>Dothideomycetes</taxon>
        <taxon>Dothideomycetes incertae sedis</taxon>
        <taxon>Botryosphaeriales</taxon>
        <taxon>Phyllostictaceae</taxon>
        <taxon>Phyllosticta</taxon>
    </lineage>
</organism>
<gene>
    <name evidence="2" type="ORF">IWZ03DRAFT_218102</name>
</gene>
<evidence type="ECO:0000256" key="1">
    <source>
        <dbReference type="SAM" id="MobiDB-lite"/>
    </source>
</evidence>
<dbReference type="Proteomes" id="UP001363622">
    <property type="component" value="Unassembled WGS sequence"/>
</dbReference>
<accession>A0ABR1KGI0</accession>
<keyword evidence="3" id="KW-1185">Reference proteome</keyword>